<dbReference type="EMBL" id="JAMDMM010000021">
    <property type="protein sequence ID" value="MCY9607675.1"/>
    <property type="molecule type" value="Genomic_DNA"/>
</dbReference>
<reference evidence="1 2" key="1">
    <citation type="submission" date="2022-05" db="EMBL/GenBank/DDBJ databases">
        <title>Genome Sequencing of Bee-Associated Microbes.</title>
        <authorList>
            <person name="Dunlap C."/>
        </authorList>
    </citation>
    <scope>NUCLEOTIDE SEQUENCE [LARGE SCALE GENOMIC DNA]</scope>
    <source>
        <strain evidence="1 2">NRRL B-14613</strain>
    </source>
</reference>
<evidence type="ECO:0000313" key="2">
    <source>
        <dbReference type="Proteomes" id="UP001209276"/>
    </source>
</evidence>
<dbReference type="Proteomes" id="UP001209276">
    <property type="component" value="Unassembled WGS sequence"/>
</dbReference>
<keyword evidence="2" id="KW-1185">Reference proteome</keyword>
<sequence length="46" mass="5243">MRLIIRSKSDERQEAKSIALQQEKGEALHVALESDTGKKNYVVLMK</sequence>
<evidence type="ECO:0000313" key="1">
    <source>
        <dbReference type="EMBL" id="MCY9607675.1"/>
    </source>
</evidence>
<name>A0ABT4FU32_PANTH</name>
<dbReference type="RefSeq" id="WP_167386831.1">
    <property type="nucleotide sequence ID" value="NZ_CABMNB010000047.1"/>
</dbReference>
<proteinExistence type="predicted"/>
<protein>
    <submittedName>
        <fullName evidence="1">Uncharacterized protein</fullName>
    </submittedName>
</protein>
<dbReference type="GeneID" id="77000123"/>
<organism evidence="1 2">
    <name type="scientific">Paenibacillus thiaminolyticus</name>
    <name type="common">Bacillus thiaminolyticus</name>
    <dbReference type="NCBI Taxonomy" id="49283"/>
    <lineage>
        <taxon>Bacteria</taxon>
        <taxon>Bacillati</taxon>
        <taxon>Bacillota</taxon>
        <taxon>Bacilli</taxon>
        <taxon>Bacillales</taxon>
        <taxon>Paenibacillaceae</taxon>
        <taxon>Paenibacillus</taxon>
    </lineage>
</organism>
<accession>A0ABT4FU32</accession>
<gene>
    <name evidence="1" type="ORF">M5W83_10990</name>
</gene>
<comment type="caution">
    <text evidence="1">The sequence shown here is derived from an EMBL/GenBank/DDBJ whole genome shotgun (WGS) entry which is preliminary data.</text>
</comment>